<name>A0A8S3K5G4_9BILA</name>
<evidence type="ECO:0000313" key="2">
    <source>
        <dbReference type="EMBL" id="CAF5225060.1"/>
    </source>
</evidence>
<accession>A0A8S3K5G4</accession>
<organism evidence="2 3">
    <name type="scientific">Rotaria magnacalcarata</name>
    <dbReference type="NCBI Taxonomy" id="392030"/>
    <lineage>
        <taxon>Eukaryota</taxon>
        <taxon>Metazoa</taxon>
        <taxon>Spiralia</taxon>
        <taxon>Gnathifera</taxon>
        <taxon>Rotifera</taxon>
        <taxon>Eurotatoria</taxon>
        <taxon>Bdelloidea</taxon>
        <taxon>Philodinida</taxon>
        <taxon>Philodinidae</taxon>
        <taxon>Rotaria</taxon>
    </lineage>
</organism>
<gene>
    <name evidence="2" type="ORF">SMN809_LOCUS84111</name>
</gene>
<protein>
    <submittedName>
        <fullName evidence="2">Uncharacterized protein</fullName>
    </submittedName>
</protein>
<feature type="compositionally biased region" description="Low complexity" evidence="1">
    <location>
        <begin position="80"/>
        <end position="96"/>
    </location>
</feature>
<comment type="caution">
    <text evidence="2">The sequence shown here is derived from an EMBL/GenBank/DDBJ whole genome shotgun (WGS) entry which is preliminary data.</text>
</comment>
<sequence>MQENSDDEFESADEGESIPIVISDAQPATNPIELPINENSISNPSLPPVTDGWDDWNVHDELASEKSKNPAHAILLQQDSASSLSSSPSKTGGSLSRFGSDEDDQGESSDQQRLQKKKFRRKQLDS</sequence>
<feature type="region of interest" description="Disordered" evidence="1">
    <location>
        <begin position="1"/>
        <end position="126"/>
    </location>
</feature>
<dbReference type="AlphaFoldDB" id="A0A8S3K5G4"/>
<feature type="compositionally biased region" description="Basic residues" evidence="1">
    <location>
        <begin position="114"/>
        <end position="126"/>
    </location>
</feature>
<evidence type="ECO:0000256" key="1">
    <source>
        <dbReference type="SAM" id="MobiDB-lite"/>
    </source>
</evidence>
<dbReference type="Proteomes" id="UP000676336">
    <property type="component" value="Unassembled WGS sequence"/>
</dbReference>
<proteinExistence type="predicted"/>
<feature type="compositionally biased region" description="Basic and acidic residues" evidence="1">
    <location>
        <begin position="56"/>
        <end position="68"/>
    </location>
</feature>
<feature type="compositionally biased region" description="Acidic residues" evidence="1">
    <location>
        <begin position="1"/>
        <end position="16"/>
    </location>
</feature>
<reference evidence="2" key="1">
    <citation type="submission" date="2021-02" db="EMBL/GenBank/DDBJ databases">
        <authorList>
            <person name="Nowell W R."/>
        </authorList>
    </citation>
    <scope>NUCLEOTIDE SEQUENCE</scope>
</reference>
<evidence type="ECO:0000313" key="3">
    <source>
        <dbReference type="Proteomes" id="UP000676336"/>
    </source>
</evidence>
<feature type="non-terminal residue" evidence="2">
    <location>
        <position position="126"/>
    </location>
</feature>
<dbReference type="EMBL" id="CAJOBI010358398">
    <property type="protein sequence ID" value="CAF5225060.1"/>
    <property type="molecule type" value="Genomic_DNA"/>
</dbReference>